<proteinExistence type="predicted"/>
<dbReference type="Proteomes" id="UP000295511">
    <property type="component" value="Unassembled WGS sequence"/>
</dbReference>
<comment type="caution">
    <text evidence="1">The sequence shown here is derived from an EMBL/GenBank/DDBJ whole genome shotgun (WGS) entry which is preliminary data.</text>
</comment>
<keyword evidence="2" id="KW-1185">Reference proteome</keyword>
<name>A0A4R5KHH8_9MICC</name>
<organism evidence="1 2">
    <name type="scientific">Arthrobacter terricola</name>
    <dbReference type="NCBI Taxonomy" id="2547396"/>
    <lineage>
        <taxon>Bacteria</taxon>
        <taxon>Bacillati</taxon>
        <taxon>Actinomycetota</taxon>
        <taxon>Actinomycetes</taxon>
        <taxon>Micrococcales</taxon>
        <taxon>Micrococcaceae</taxon>
        <taxon>Arthrobacter</taxon>
    </lineage>
</organism>
<sequence>MTSHESRAGDSTYGPLLLKSIWRAHELRNFDLMVILQISGCEHIAKRVLAGQAVSQADMSVLAIANDLAQQKGYLPMFVLTGLDAQVSENAADELEKFFGSEEWQKRNRSSTRSL</sequence>
<reference evidence="1 2" key="1">
    <citation type="submission" date="2019-03" db="EMBL/GenBank/DDBJ databases">
        <title>Whole genome sequence of Arthrobacter sp JH1-1.</title>
        <authorList>
            <person name="Trinh H.N."/>
        </authorList>
    </citation>
    <scope>NUCLEOTIDE SEQUENCE [LARGE SCALE GENOMIC DNA]</scope>
    <source>
        <strain evidence="1 2">JH1-1</strain>
    </source>
</reference>
<protein>
    <submittedName>
        <fullName evidence="1">Uncharacterized protein</fullName>
    </submittedName>
</protein>
<dbReference type="AlphaFoldDB" id="A0A4R5KHH8"/>
<dbReference type="EMBL" id="SMRU01000014">
    <property type="protein sequence ID" value="TDF94929.1"/>
    <property type="molecule type" value="Genomic_DNA"/>
</dbReference>
<evidence type="ECO:0000313" key="2">
    <source>
        <dbReference type="Proteomes" id="UP000295511"/>
    </source>
</evidence>
<accession>A0A4R5KHH8</accession>
<gene>
    <name evidence="1" type="ORF">E1809_12965</name>
</gene>
<evidence type="ECO:0000313" key="1">
    <source>
        <dbReference type="EMBL" id="TDF94929.1"/>
    </source>
</evidence>